<dbReference type="Proteomes" id="UP000054279">
    <property type="component" value="Unassembled WGS sequence"/>
</dbReference>
<dbReference type="AlphaFoldDB" id="A0A0C9TZQ5"/>
<comment type="subcellular location">
    <subcellularLocation>
        <location evidence="1">Membrane</location>
    </subcellularLocation>
</comment>
<sequence length="212" mass="22446">MSSCLVSQRNAIPATGLGDTLLVQSSSLKPTLPSLDPASRDSSLRKTCGNDLGMRCSIGSLASVDIIASDKTGTLTANQVTLHEPWVPEGVDVNWISNFEASQTIGEAQKLRIKVKMLTGDTVVIAKETCCMLNLGTNVCDSQRLSAAAWSIHDFVEGANGFAIVAQPQDDASIHVPFPQVQRSHIETTQVGDTRDVVPDAVGPTHCSVSST</sequence>
<dbReference type="InterPro" id="IPR036412">
    <property type="entry name" value="HAD-like_sf"/>
</dbReference>
<dbReference type="InterPro" id="IPR018303">
    <property type="entry name" value="ATPase_P-typ_P_site"/>
</dbReference>
<evidence type="ECO:0000256" key="4">
    <source>
        <dbReference type="ARBA" id="ARBA00023136"/>
    </source>
</evidence>
<proteinExistence type="predicted"/>
<gene>
    <name evidence="5" type="ORF">M422DRAFT_271585</name>
</gene>
<reference evidence="5 6" key="1">
    <citation type="submission" date="2014-06" db="EMBL/GenBank/DDBJ databases">
        <title>Evolutionary Origins and Diversification of the Mycorrhizal Mutualists.</title>
        <authorList>
            <consortium name="DOE Joint Genome Institute"/>
            <consortium name="Mycorrhizal Genomics Consortium"/>
            <person name="Kohler A."/>
            <person name="Kuo A."/>
            <person name="Nagy L.G."/>
            <person name="Floudas D."/>
            <person name="Copeland A."/>
            <person name="Barry K.W."/>
            <person name="Cichocki N."/>
            <person name="Veneault-Fourrey C."/>
            <person name="LaButti K."/>
            <person name="Lindquist E.A."/>
            <person name="Lipzen A."/>
            <person name="Lundell T."/>
            <person name="Morin E."/>
            <person name="Murat C."/>
            <person name="Riley R."/>
            <person name="Ohm R."/>
            <person name="Sun H."/>
            <person name="Tunlid A."/>
            <person name="Henrissat B."/>
            <person name="Grigoriev I.V."/>
            <person name="Hibbett D.S."/>
            <person name="Martin F."/>
        </authorList>
    </citation>
    <scope>NUCLEOTIDE SEQUENCE [LARGE SCALE GENOMIC DNA]</scope>
    <source>
        <strain evidence="5 6">SS14</strain>
    </source>
</reference>
<keyword evidence="2" id="KW-0812">Transmembrane</keyword>
<dbReference type="PANTHER" id="PTHR42861">
    <property type="entry name" value="CALCIUM-TRANSPORTING ATPASE"/>
    <property type="match status" value="1"/>
</dbReference>
<evidence type="ECO:0000256" key="1">
    <source>
        <dbReference type="ARBA" id="ARBA00004370"/>
    </source>
</evidence>
<name>A0A0C9TZQ5_SPHS4</name>
<dbReference type="Gene3D" id="3.40.50.1000">
    <property type="entry name" value="HAD superfamily/HAD-like"/>
    <property type="match status" value="2"/>
</dbReference>
<dbReference type="InterPro" id="IPR023214">
    <property type="entry name" value="HAD_sf"/>
</dbReference>
<evidence type="ECO:0000313" key="6">
    <source>
        <dbReference type="Proteomes" id="UP000054279"/>
    </source>
</evidence>
<accession>A0A0C9TZQ5</accession>
<keyword evidence="3" id="KW-1133">Transmembrane helix</keyword>
<dbReference type="SUPFAM" id="SSF56784">
    <property type="entry name" value="HAD-like"/>
    <property type="match status" value="1"/>
</dbReference>
<dbReference type="HOGENOM" id="CLU_1300375_0_0_1"/>
<dbReference type="EMBL" id="KN837341">
    <property type="protein sequence ID" value="KIJ27269.1"/>
    <property type="molecule type" value="Genomic_DNA"/>
</dbReference>
<keyword evidence="6" id="KW-1185">Reference proteome</keyword>
<evidence type="ECO:0000256" key="3">
    <source>
        <dbReference type="ARBA" id="ARBA00022989"/>
    </source>
</evidence>
<evidence type="ECO:0000256" key="2">
    <source>
        <dbReference type="ARBA" id="ARBA00022692"/>
    </source>
</evidence>
<dbReference type="PROSITE" id="PS00154">
    <property type="entry name" value="ATPASE_E1_E2"/>
    <property type="match status" value="1"/>
</dbReference>
<organism evidence="5 6">
    <name type="scientific">Sphaerobolus stellatus (strain SS14)</name>
    <dbReference type="NCBI Taxonomy" id="990650"/>
    <lineage>
        <taxon>Eukaryota</taxon>
        <taxon>Fungi</taxon>
        <taxon>Dikarya</taxon>
        <taxon>Basidiomycota</taxon>
        <taxon>Agaricomycotina</taxon>
        <taxon>Agaricomycetes</taxon>
        <taxon>Phallomycetidae</taxon>
        <taxon>Geastrales</taxon>
        <taxon>Sphaerobolaceae</taxon>
        <taxon>Sphaerobolus</taxon>
    </lineage>
</organism>
<evidence type="ECO:0000313" key="5">
    <source>
        <dbReference type="EMBL" id="KIJ27269.1"/>
    </source>
</evidence>
<protein>
    <submittedName>
        <fullName evidence="5">Uncharacterized protein</fullName>
    </submittedName>
</protein>
<dbReference type="GO" id="GO:0016020">
    <property type="term" value="C:membrane"/>
    <property type="evidence" value="ECO:0007669"/>
    <property type="project" value="UniProtKB-SubCell"/>
</dbReference>
<keyword evidence="4" id="KW-0472">Membrane</keyword>